<dbReference type="Proteomes" id="UP001551011">
    <property type="component" value="Unassembled WGS sequence"/>
</dbReference>
<dbReference type="Gene3D" id="1.20.120.520">
    <property type="entry name" value="nmb1532 protein domain like"/>
    <property type="match status" value="1"/>
</dbReference>
<dbReference type="EMBL" id="JBFAEG010000055">
    <property type="protein sequence ID" value="MEU5713611.1"/>
    <property type="molecule type" value="Genomic_DNA"/>
</dbReference>
<name>A0ABV3ANU3_9ACTN</name>
<evidence type="ECO:0000313" key="2">
    <source>
        <dbReference type="Proteomes" id="UP001551011"/>
    </source>
</evidence>
<proteinExistence type="predicted"/>
<dbReference type="RefSeq" id="WP_030656498.1">
    <property type="nucleotide sequence ID" value="NZ_JBEXDP010000072.1"/>
</dbReference>
<evidence type="ECO:0000313" key="1">
    <source>
        <dbReference type="EMBL" id="MEU5713611.1"/>
    </source>
</evidence>
<keyword evidence="2" id="KW-1185">Reference proteome</keyword>
<gene>
    <name evidence="1" type="ORF">AB0H04_43520</name>
</gene>
<accession>A0ABV3ANU3</accession>
<reference evidence="1 2" key="1">
    <citation type="submission" date="2024-06" db="EMBL/GenBank/DDBJ databases">
        <title>The Natural Products Discovery Center: Release of the First 8490 Sequenced Strains for Exploring Actinobacteria Biosynthetic Diversity.</title>
        <authorList>
            <person name="Kalkreuter E."/>
            <person name="Kautsar S.A."/>
            <person name="Yang D."/>
            <person name="Bader C.D."/>
            <person name="Teijaro C.N."/>
            <person name="Fluegel L."/>
            <person name="Davis C.M."/>
            <person name="Simpson J.R."/>
            <person name="Lauterbach L."/>
            <person name="Steele A.D."/>
            <person name="Gui C."/>
            <person name="Meng S."/>
            <person name="Li G."/>
            <person name="Viehrig K."/>
            <person name="Ye F."/>
            <person name="Su P."/>
            <person name="Kiefer A.F."/>
            <person name="Nichols A."/>
            <person name="Cepeda A.J."/>
            <person name="Yan W."/>
            <person name="Fan B."/>
            <person name="Jiang Y."/>
            <person name="Adhikari A."/>
            <person name="Zheng C.-J."/>
            <person name="Schuster L."/>
            <person name="Cowan T.M."/>
            <person name="Smanski M.J."/>
            <person name="Chevrette M.G."/>
            <person name="De Carvalho L.P.S."/>
            <person name="Shen B."/>
        </authorList>
    </citation>
    <scope>NUCLEOTIDE SEQUENCE [LARGE SCALE GENOMIC DNA]</scope>
    <source>
        <strain evidence="1 2">NPDC020594</strain>
    </source>
</reference>
<protein>
    <submittedName>
        <fullName evidence="1">Hemerythrin domain-containing protein</fullName>
    </submittedName>
</protein>
<comment type="caution">
    <text evidence="1">The sequence shown here is derived from an EMBL/GenBank/DDBJ whole genome shotgun (WGS) entry which is preliminary data.</text>
</comment>
<organism evidence="1 2">
    <name type="scientific">Streptomyces flaveolus</name>
    <dbReference type="NCBI Taxonomy" id="67297"/>
    <lineage>
        <taxon>Bacteria</taxon>
        <taxon>Bacillati</taxon>
        <taxon>Actinomycetota</taxon>
        <taxon>Actinomycetes</taxon>
        <taxon>Kitasatosporales</taxon>
        <taxon>Streptomycetaceae</taxon>
        <taxon>Streptomyces</taxon>
    </lineage>
</organism>
<sequence>MSATQVPAKEGTRLFEELCAVHGIATRAAELVAGSFTRLAGGAAVDTKTLVTTVRWFVDFARGLHQGKEERIWPVLRERFPMRVRRLGQLAEDADALVETLDALESVIGRIAEERRVGGSVSWGHAMREGTLASHRVQDLLARRLGVEEPLFRGLIPIAPDEDVVGLRKALAESVPRGGPHLVLGLLEYPEPLPGREQVYAGLPPSVRWTRGMLVSRFRRTLKGLAVE</sequence>